<dbReference type="Proteomes" id="UP000176299">
    <property type="component" value="Unassembled WGS sequence"/>
</dbReference>
<accession>A0A1G1W0H9</accession>
<name>A0A1G1W0H9_9BACT</name>
<protein>
    <submittedName>
        <fullName evidence="1">Uncharacterized protein</fullName>
    </submittedName>
</protein>
<sequence>MEDIKELYVRDIKGKEYLLVDMTEAYDQKHPLFGFLSQVFGSPNDYMVGGNLFNLKNEELSLLLNRYLLKYREKLNPSNSNPQI</sequence>
<evidence type="ECO:0000313" key="1">
    <source>
        <dbReference type="EMBL" id="OGY21172.1"/>
    </source>
</evidence>
<gene>
    <name evidence="1" type="ORF">A2113_00485</name>
</gene>
<comment type="caution">
    <text evidence="1">The sequence shown here is derived from an EMBL/GenBank/DDBJ whole genome shotgun (WGS) entry which is preliminary data.</text>
</comment>
<proteinExistence type="predicted"/>
<reference evidence="1 2" key="1">
    <citation type="journal article" date="2016" name="Nat. Commun.">
        <title>Thousands of microbial genomes shed light on interconnected biogeochemical processes in an aquifer system.</title>
        <authorList>
            <person name="Anantharaman K."/>
            <person name="Brown C.T."/>
            <person name="Hug L.A."/>
            <person name="Sharon I."/>
            <person name="Castelle C.J."/>
            <person name="Probst A.J."/>
            <person name="Thomas B.C."/>
            <person name="Singh A."/>
            <person name="Wilkins M.J."/>
            <person name="Karaoz U."/>
            <person name="Brodie E.L."/>
            <person name="Williams K.H."/>
            <person name="Hubbard S.S."/>
            <person name="Banfield J.F."/>
        </authorList>
    </citation>
    <scope>NUCLEOTIDE SEQUENCE [LARGE SCALE GENOMIC DNA]</scope>
</reference>
<evidence type="ECO:0000313" key="2">
    <source>
        <dbReference type="Proteomes" id="UP000176299"/>
    </source>
</evidence>
<dbReference type="EMBL" id="MHCN01000017">
    <property type="protein sequence ID" value="OGY21172.1"/>
    <property type="molecule type" value="Genomic_DNA"/>
</dbReference>
<dbReference type="AlphaFoldDB" id="A0A1G1W0H9"/>
<organism evidence="1 2">
    <name type="scientific">Candidatus Woykebacteria bacterium GWA1_44_8</name>
    <dbReference type="NCBI Taxonomy" id="1802591"/>
    <lineage>
        <taxon>Bacteria</taxon>
        <taxon>Candidatus Woykeibacteriota</taxon>
    </lineage>
</organism>
<dbReference type="STRING" id="1802591.A2113_00485"/>